<evidence type="ECO:0000313" key="3">
    <source>
        <dbReference type="Proteomes" id="UP000617531"/>
    </source>
</evidence>
<gene>
    <name evidence="2" type="ORF">GCM10011600_15620</name>
</gene>
<reference evidence="2" key="1">
    <citation type="journal article" date="2014" name="Int. J. Syst. Evol. Microbiol.">
        <title>Complete genome sequence of Corynebacterium casei LMG S-19264T (=DSM 44701T), isolated from a smear-ripened cheese.</title>
        <authorList>
            <consortium name="US DOE Joint Genome Institute (JGI-PGF)"/>
            <person name="Walter F."/>
            <person name="Albersmeier A."/>
            <person name="Kalinowski J."/>
            <person name="Ruckert C."/>
        </authorList>
    </citation>
    <scope>NUCLEOTIDE SEQUENCE</scope>
    <source>
        <strain evidence="2">CGMCC 1.16548</strain>
    </source>
</reference>
<comment type="caution">
    <text evidence="2">The sequence shown here is derived from an EMBL/GenBank/DDBJ whole genome shotgun (WGS) entry which is preliminary data.</text>
</comment>
<sequence length="411" mass="45291">MPERVSVARAYPSDDDVRAEYQAIVEGHRRTGPRGNLLFMVSTADLSAGRGDLYVGLGLARGLSKAGWGVSLWPTERMTEETPDDIDVAIVMVESFVPGLVHERTHVIAWVRNWADEWAKLPYLDRFSQLWCSSQASADRMADVFDGPIHVVPLGTDTELFRPRPIERTEEVVTTANYWGVARGLTAALESLATKARVTWFGANSKYLQFQGPITHRDAIDYFALPWVYSQWLIVIDDVIPSAALYGNQNSRLFDALASGAIVISNESRGLTDLALDEVPAYSDPLDLAAIVGRLLADPAGTAATAARLGALVRERHSYDARAAAATGMLEAAIASGAPPARSALLRWATLQREELRSMEIERSDWRTRFFDTQGDSESARKAVEEIRASRTYKAGRMVTGPIRAIRRKGD</sequence>
<keyword evidence="3" id="KW-1185">Reference proteome</keyword>
<reference evidence="2" key="2">
    <citation type="submission" date="2020-09" db="EMBL/GenBank/DDBJ databases">
        <authorList>
            <person name="Sun Q."/>
            <person name="Zhou Y."/>
        </authorList>
    </citation>
    <scope>NUCLEOTIDE SEQUENCE</scope>
    <source>
        <strain evidence="2">CGMCC 1.16548</strain>
    </source>
</reference>
<dbReference type="Pfam" id="PF13524">
    <property type="entry name" value="Glyco_trans_1_2"/>
    <property type="match status" value="1"/>
</dbReference>
<dbReference type="AlphaFoldDB" id="A0A8J3M1V7"/>
<dbReference type="RefSeq" id="WP_191282893.1">
    <property type="nucleotide sequence ID" value="NZ_BNAI01000002.1"/>
</dbReference>
<proteinExistence type="predicted"/>
<accession>A0A8J3M1V7</accession>
<dbReference type="Proteomes" id="UP000617531">
    <property type="component" value="Unassembled WGS sequence"/>
</dbReference>
<dbReference type="Gene3D" id="3.40.50.2000">
    <property type="entry name" value="Glycogen Phosphorylase B"/>
    <property type="match status" value="1"/>
</dbReference>
<organism evidence="2 3">
    <name type="scientific">Pseudolysinimonas yzui</name>
    <dbReference type="NCBI Taxonomy" id="2708254"/>
    <lineage>
        <taxon>Bacteria</taxon>
        <taxon>Bacillati</taxon>
        <taxon>Actinomycetota</taxon>
        <taxon>Actinomycetes</taxon>
        <taxon>Micrococcales</taxon>
        <taxon>Microbacteriaceae</taxon>
        <taxon>Pseudolysinimonas</taxon>
    </lineage>
</organism>
<dbReference type="SUPFAM" id="SSF53756">
    <property type="entry name" value="UDP-Glycosyltransferase/glycogen phosphorylase"/>
    <property type="match status" value="1"/>
</dbReference>
<evidence type="ECO:0000259" key="1">
    <source>
        <dbReference type="Pfam" id="PF13524"/>
    </source>
</evidence>
<evidence type="ECO:0000313" key="2">
    <source>
        <dbReference type="EMBL" id="GHF15491.1"/>
    </source>
</evidence>
<dbReference type="InterPro" id="IPR055259">
    <property type="entry name" value="YkvP/CgeB_Glyco_trans-like"/>
</dbReference>
<dbReference type="EMBL" id="BNAI01000002">
    <property type="protein sequence ID" value="GHF15491.1"/>
    <property type="molecule type" value="Genomic_DNA"/>
</dbReference>
<feature type="domain" description="Spore protein YkvP/CgeB glycosyl transferase-like" evidence="1">
    <location>
        <begin position="189"/>
        <end position="325"/>
    </location>
</feature>
<name>A0A8J3M1V7_9MICO</name>
<protein>
    <recommendedName>
        <fullName evidence="1">Spore protein YkvP/CgeB glycosyl transferase-like domain-containing protein</fullName>
    </recommendedName>
</protein>